<proteinExistence type="predicted"/>
<organism evidence="1 2">
    <name type="scientific">Caligus rogercresseyi</name>
    <name type="common">Sea louse</name>
    <dbReference type="NCBI Taxonomy" id="217165"/>
    <lineage>
        <taxon>Eukaryota</taxon>
        <taxon>Metazoa</taxon>
        <taxon>Ecdysozoa</taxon>
        <taxon>Arthropoda</taxon>
        <taxon>Crustacea</taxon>
        <taxon>Multicrustacea</taxon>
        <taxon>Hexanauplia</taxon>
        <taxon>Copepoda</taxon>
        <taxon>Siphonostomatoida</taxon>
        <taxon>Caligidae</taxon>
        <taxon>Caligus</taxon>
    </lineage>
</organism>
<keyword evidence="2" id="KW-1185">Reference proteome</keyword>
<evidence type="ECO:0000313" key="2">
    <source>
        <dbReference type="Proteomes" id="UP000595437"/>
    </source>
</evidence>
<sequence length="118" mass="13292">VKGLNYPVNVGRNIARLEAATHFIFPSDVELYPSPGLIPDFLSMIRRNEDPALHRDNPRVFVNSIFEVKKDILKIPESKAELLAALDSGDAIPFHQKVCSLCHSIPNSTEWMDKSHIQ</sequence>
<feature type="non-terminal residue" evidence="1">
    <location>
        <position position="118"/>
    </location>
</feature>
<dbReference type="AlphaFoldDB" id="A0A7T8JU80"/>
<name>A0A7T8JU80_CALRO</name>
<keyword evidence="1" id="KW-0328">Glycosyltransferase</keyword>
<gene>
    <name evidence="1" type="ORF">FKW44_023389</name>
</gene>
<accession>A0A7T8JU80</accession>
<dbReference type="Proteomes" id="UP000595437">
    <property type="component" value="Chromosome 18"/>
</dbReference>
<reference evidence="2" key="1">
    <citation type="submission" date="2021-01" db="EMBL/GenBank/DDBJ databases">
        <title>Caligus Genome Assembly.</title>
        <authorList>
            <person name="Gallardo-Escarate C."/>
        </authorList>
    </citation>
    <scope>NUCLEOTIDE SEQUENCE [LARGE SCALE GENOMIC DNA]</scope>
</reference>
<dbReference type="Pfam" id="PF13896">
    <property type="entry name" value="Glyco_transf_49"/>
    <property type="match status" value="1"/>
</dbReference>
<protein>
    <submittedName>
        <fullName evidence="1">Nacetyllactosaminide beta1_3N-acetylglucosaminyltransferase-like</fullName>
    </submittedName>
</protein>
<keyword evidence="1" id="KW-0808">Transferase</keyword>
<dbReference type="GO" id="GO:0016757">
    <property type="term" value="F:glycosyltransferase activity"/>
    <property type="evidence" value="ECO:0007669"/>
    <property type="project" value="UniProtKB-KW"/>
</dbReference>
<dbReference type="OrthoDB" id="9974378at2759"/>
<dbReference type="PANTHER" id="PTHR47412">
    <property type="entry name" value="FI01434P-RELATED"/>
    <property type="match status" value="1"/>
</dbReference>
<dbReference type="EMBL" id="CP045907">
    <property type="protein sequence ID" value="QQP35228.1"/>
    <property type="molecule type" value="Genomic_DNA"/>
</dbReference>
<feature type="non-terminal residue" evidence="1">
    <location>
        <position position="1"/>
    </location>
</feature>
<dbReference type="PANTHER" id="PTHR47412:SF1">
    <property type="entry name" value="FI01434P-RELATED"/>
    <property type="match status" value="1"/>
</dbReference>
<evidence type="ECO:0000313" key="1">
    <source>
        <dbReference type="EMBL" id="QQP35228.1"/>
    </source>
</evidence>